<reference evidence="2" key="1">
    <citation type="submission" date="2023-03" db="EMBL/GenBank/DDBJ databases">
        <title>Massive genome expansion in bonnet fungi (Mycena s.s.) driven by repeated elements and novel gene families across ecological guilds.</title>
        <authorList>
            <consortium name="Lawrence Berkeley National Laboratory"/>
            <person name="Harder C.B."/>
            <person name="Miyauchi S."/>
            <person name="Viragh M."/>
            <person name="Kuo A."/>
            <person name="Thoen E."/>
            <person name="Andreopoulos B."/>
            <person name="Lu D."/>
            <person name="Skrede I."/>
            <person name="Drula E."/>
            <person name="Henrissat B."/>
            <person name="Morin E."/>
            <person name="Kohler A."/>
            <person name="Barry K."/>
            <person name="LaButti K."/>
            <person name="Morin E."/>
            <person name="Salamov A."/>
            <person name="Lipzen A."/>
            <person name="Mereny Z."/>
            <person name="Hegedus B."/>
            <person name="Baldrian P."/>
            <person name="Stursova M."/>
            <person name="Weitz H."/>
            <person name="Taylor A."/>
            <person name="Grigoriev I.V."/>
            <person name="Nagy L.G."/>
            <person name="Martin F."/>
            <person name="Kauserud H."/>
        </authorList>
    </citation>
    <scope>NUCLEOTIDE SEQUENCE</scope>
    <source>
        <strain evidence="2">CBHHK067</strain>
    </source>
</reference>
<feature type="compositionally biased region" description="Polar residues" evidence="1">
    <location>
        <begin position="198"/>
        <end position="213"/>
    </location>
</feature>
<sequence>MAPNVAQLLLQASQHAISLKRYGEGLFEKIYLDWFWQEAKSQRNMCTEAGWALFYCFIVEFLHRIVSPDLISGHGITLIRKNLEQDRGIRQISRDLRPFGGFNGLCPAMFFHGYWLGKVFSTMEEEIALEVRLLQDRQASWPNPELLKGNCRDKALALHEQHRAQRLEASRTPGLSGPLQDDFHTFNILYILRSRAPTSSSISPHPLTLNPSHGLSHEQHSRLPQVLVESHAPTRCSNLQHPLPQRPSQAVANSRLRRRLRRPTPLPDRGSDGHSLKPRGEKRPHGIRLIPGNQVSQGGYSKRTIDGNRRNGRIAGPTFGSWAKASRSRRRLVTRRGGCTNAGAAGLLRIWGWRARSQNIGGGGDESEEHGLAASKGVPHRLHWVLRVCERVSSRGLLLWLRIWERDVRARSQNIAWGSAAEGMNAVVFKSEEYA</sequence>
<feature type="compositionally biased region" description="Polar residues" evidence="1">
    <location>
        <begin position="236"/>
        <end position="252"/>
    </location>
</feature>
<gene>
    <name evidence="2" type="ORF">B0H17DRAFT_1144665</name>
</gene>
<name>A0AAD7CTI0_MYCRO</name>
<feature type="region of interest" description="Disordered" evidence="1">
    <location>
        <begin position="198"/>
        <end position="222"/>
    </location>
</feature>
<feature type="region of interest" description="Disordered" evidence="1">
    <location>
        <begin position="236"/>
        <end position="320"/>
    </location>
</feature>
<protein>
    <submittedName>
        <fullName evidence="2">Uncharacterized protein</fullName>
    </submittedName>
</protein>
<evidence type="ECO:0000313" key="3">
    <source>
        <dbReference type="Proteomes" id="UP001221757"/>
    </source>
</evidence>
<keyword evidence="3" id="KW-1185">Reference proteome</keyword>
<evidence type="ECO:0000313" key="2">
    <source>
        <dbReference type="EMBL" id="KAJ7661224.1"/>
    </source>
</evidence>
<proteinExistence type="predicted"/>
<feature type="compositionally biased region" description="Basic and acidic residues" evidence="1">
    <location>
        <begin position="269"/>
        <end position="284"/>
    </location>
</feature>
<dbReference type="AlphaFoldDB" id="A0AAD7CTI0"/>
<accession>A0AAD7CTI0</accession>
<comment type="caution">
    <text evidence="2">The sequence shown here is derived from an EMBL/GenBank/DDBJ whole genome shotgun (WGS) entry which is preliminary data.</text>
</comment>
<dbReference type="Proteomes" id="UP001221757">
    <property type="component" value="Unassembled WGS sequence"/>
</dbReference>
<evidence type="ECO:0000256" key="1">
    <source>
        <dbReference type="SAM" id="MobiDB-lite"/>
    </source>
</evidence>
<dbReference type="EMBL" id="JARKIE010000250">
    <property type="protein sequence ID" value="KAJ7661224.1"/>
    <property type="molecule type" value="Genomic_DNA"/>
</dbReference>
<organism evidence="2 3">
    <name type="scientific">Mycena rosella</name>
    <name type="common">Pink bonnet</name>
    <name type="synonym">Agaricus rosellus</name>
    <dbReference type="NCBI Taxonomy" id="1033263"/>
    <lineage>
        <taxon>Eukaryota</taxon>
        <taxon>Fungi</taxon>
        <taxon>Dikarya</taxon>
        <taxon>Basidiomycota</taxon>
        <taxon>Agaricomycotina</taxon>
        <taxon>Agaricomycetes</taxon>
        <taxon>Agaricomycetidae</taxon>
        <taxon>Agaricales</taxon>
        <taxon>Marasmiineae</taxon>
        <taxon>Mycenaceae</taxon>
        <taxon>Mycena</taxon>
    </lineage>
</organism>